<evidence type="ECO:0000256" key="3">
    <source>
        <dbReference type="ARBA" id="ARBA00022727"/>
    </source>
</evidence>
<evidence type="ECO:0000259" key="9">
    <source>
        <dbReference type="Pfam" id="PF02223"/>
    </source>
</evidence>
<dbReference type="GO" id="GO:0006233">
    <property type="term" value="P:dTDP biosynthetic process"/>
    <property type="evidence" value="ECO:0007669"/>
    <property type="project" value="InterPro"/>
</dbReference>
<evidence type="ECO:0000313" key="10">
    <source>
        <dbReference type="EMBL" id="HGN37363.1"/>
    </source>
</evidence>
<dbReference type="GO" id="GO:0004798">
    <property type="term" value="F:dTMP kinase activity"/>
    <property type="evidence" value="ECO:0007669"/>
    <property type="project" value="UniProtKB-UniRule"/>
</dbReference>
<dbReference type="CDD" id="cd01672">
    <property type="entry name" value="TMPK"/>
    <property type="match status" value="1"/>
</dbReference>
<dbReference type="InterPro" id="IPR018094">
    <property type="entry name" value="Thymidylate_kinase"/>
</dbReference>
<dbReference type="InterPro" id="IPR027417">
    <property type="entry name" value="P-loop_NTPase"/>
</dbReference>
<dbReference type="NCBIfam" id="TIGR00041">
    <property type="entry name" value="DTMP_kinase"/>
    <property type="match status" value="1"/>
</dbReference>
<dbReference type="EC" id="2.7.4.9" evidence="8"/>
<dbReference type="Gene3D" id="3.40.50.300">
    <property type="entry name" value="P-loop containing nucleotide triphosphate hydrolases"/>
    <property type="match status" value="1"/>
</dbReference>
<dbReference type="GO" id="GO:0005524">
    <property type="term" value="F:ATP binding"/>
    <property type="evidence" value="ECO:0007669"/>
    <property type="project" value="UniProtKB-UniRule"/>
</dbReference>
<dbReference type="AlphaFoldDB" id="A0A7J3JSC9"/>
<dbReference type="PANTHER" id="PTHR10344:SF4">
    <property type="entry name" value="UMP-CMP KINASE 2, MITOCHONDRIAL"/>
    <property type="match status" value="1"/>
</dbReference>
<dbReference type="HAMAP" id="MF_00165">
    <property type="entry name" value="Thymidylate_kinase"/>
    <property type="match status" value="1"/>
</dbReference>
<keyword evidence="5 8" id="KW-0418">Kinase</keyword>
<keyword evidence="4 8" id="KW-0547">Nucleotide-binding</keyword>
<dbReference type="EMBL" id="DTAI01000219">
    <property type="protein sequence ID" value="HGN37363.1"/>
    <property type="molecule type" value="Genomic_DNA"/>
</dbReference>
<dbReference type="InterPro" id="IPR039430">
    <property type="entry name" value="Thymidylate_kin-like_dom"/>
</dbReference>
<evidence type="ECO:0000256" key="4">
    <source>
        <dbReference type="ARBA" id="ARBA00022741"/>
    </source>
</evidence>
<reference evidence="11" key="1">
    <citation type="journal article" date="2020" name="mSystems">
        <title>Genome- and Community-Level Interaction Insights into Carbon Utilization and Element Cycling Functions of Hydrothermarchaeota in Hydrothermal Sediment.</title>
        <authorList>
            <person name="Zhou Z."/>
            <person name="Liu Y."/>
            <person name="Xu W."/>
            <person name="Pan J."/>
            <person name="Luo Z.H."/>
            <person name="Li M."/>
        </authorList>
    </citation>
    <scope>NUCLEOTIDE SEQUENCE [LARGE SCALE GENOMIC DNA]</scope>
    <source>
        <strain evidence="10">SpSt-618</strain>
        <strain evidence="11">SpSt-657</strain>
    </source>
</reference>
<dbReference type="PROSITE" id="PS01331">
    <property type="entry name" value="THYMIDYLATE_KINASE"/>
    <property type="match status" value="1"/>
</dbReference>
<keyword evidence="6 8" id="KW-0067">ATP-binding</keyword>
<keyword evidence="3 8" id="KW-0545">Nucleotide biosynthesis</keyword>
<protein>
    <recommendedName>
        <fullName evidence="8">Probable thymidylate kinase</fullName>
        <ecNumber evidence="8">2.7.4.9</ecNumber>
    </recommendedName>
    <alternativeName>
        <fullName evidence="8">dTMP kinase</fullName>
    </alternativeName>
</protein>
<dbReference type="PANTHER" id="PTHR10344">
    <property type="entry name" value="THYMIDYLATE KINASE"/>
    <property type="match status" value="1"/>
</dbReference>
<keyword evidence="2 8" id="KW-0808">Transferase</keyword>
<gene>
    <name evidence="8" type="primary">tmk</name>
    <name evidence="10" type="ORF">ENT87_07455</name>
    <name evidence="11" type="ORF">ENU30_05855</name>
</gene>
<dbReference type="EMBL" id="DTBZ01000110">
    <property type="protein sequence ID" value="HGQ18479.1"/>
    <property type="molecule type" value="Genomic_DNA"/>
</dbReference>
<evidence type="ECO:0000256" key="2">
    <source>
        <dbReference type="ARBA" id="ARBA00022679"/>
    </source>
</evidence>
<evidence type="ECO:0000313" key="11">
    <source>
        <dbReference type="EMBL" id="HGQ18479.1"/>
    </source>
</evidence>
<evidence type="ECO:0000256" key="6">
    <source>
        <dbReference type="ARBA" id="ARBA00022840"/>
    </source>
</evidence>
<evidence type="ECO:0000256" key="5">
    <source>
        <dbReference type="ARBA" id="ARBA00022777"/>
    </source>
</evidence>
<dbReference type="InterPro" id="IPR018095">
    <property type="entry name" value="Thymidylate_kin_CS"/>
</dbReference>
<comment type="catalytic activity">
    <reaction evidence="7 8">
        <text>dTMP + ATP = dTDP + ADP</text>
        <dbReference type="Rhea" id="RHEA:13517"/>
        <dbReference type="ChEBI" id="CHEBI:30616"/>
        <dbReference type="ChEBI" id="CHEBI:58369"/>
        <dbReference type="ChEBI" id="CHEBI:63528"/>
        <dbReference type="ChEBI" id="CHEBI:456216"/>
        <dbReference type="EC" id="2.7.4.9"/>
    </reaction>
</comment>
<dbReference type="SUPFAM" id="SSF52540">
    <property type="entry name" value="P-loop containing nucleoside triphosphate hydrolases"/>
    <property type="match status" value="1"/>
</dbReference>
<dbReference type="GO" id="GO:0005737">
    <property type="term" value="C:cytoplasm"/>
    <property type="evidence" value="ECO:0007669"/>
    <property type="project" value="TreeGrafter"/>
</dbReference>
<dbReference type="GO" id="GO:0006227">
    <property type="term" value="P:dUDP biosynthetic process"/>
    <property type="evidence" value="ECO:0007669"/>
    <property type="project" value="TreeGrafter"/>
</dbReference>
<comment type="similarity">
    <text evidence="1 8">Belongs to the thymidylate kinase family.</text>
</comment>
<evidence type="ECO:0000256" key="7">
    <source>
        <dbReference type="ARBA" id="ARBA00048743"/>
    </source>
</evidence>
<feature type="domain" description="Thymidylate kinase-like" evidence="9">
    <location>
        <begin position="17"/>
        <end position="194"/>
    </location>
</feature>
<evidence type="ECO:0000256" key="1">
    <source>
        <dbReference type="ARBA" id="ARBA00009776"/>
    </source>
</evidence>
<name>A0A7J3JSC9_9CREN</name>
<feature type="binding site" evidence="8">
    <location>
        <begin position="19"/>
        <end position="26"/>
    </location>
    <ligand>
        <name>ATP</name>
        <dbReference type="ChEBI" id="CHEBI:30616"/>
    </ligand>
</feature>
<dbReference type="Pfam" id="PF02223">
    <property type="entry name" value="Thymidylate_kin"/>
    <property type="match status" value="1"/>
</dbReference>
<dbReference type="GO" id="GO:0006235">
    <property type="term" value="P:dTTP biosynthetic process"/>
    <property type="evidence" value="ECO:0007669"/>
    <property type="project" value="UniProtKB-UniRule"/>
</dbReference>
<proteinExistence type="inferred from homology"/>
<sequence length="208" mass="23758">MVGGGALSRGSGLFVVIEGIDGSGKTTVSKRVVERLNAMGYRAIYTFEPYTSLFTEALKKYIEMYGEAEVEVEVLSMALDRVFHVKRIIEPLLVQGYIVVCDRYVYSSIAYQGARNADIEWINIVNRYAIKPDIAIYLRVPLEIALERLKHKQSDWSYFEKIDRIKKALEIYERLALLGELMAIDATRDIDSVVMQCIKLITRYSLAR</sequence>
<comment type="caution">
    <text evidence="11">The sequence shown here is derived from an EMBL/GenBank/DDBJ whole genome shotgun (WGS) entry which is preliminary data.</text>
</comment>
<evidence type="ECO:0000256" key="8">
    <source>
        <dbReference type="HAMAP-Rule" id="MF_00165"/>
    </source>
</evidence>
<accession>A0A7J3JSC9</accession>
<organism evidence="11">
    <name type="scientific">Ignisphaera aggregans</name>
    <dbReference type="NCBI Taxonomy" id="334771"/>
    <lineage>
        <taxon>Archaea</taxon>
        <taxon>Thermoproteota</taxon>
        <taxon>Thermoprotei</taxon>
        <taxon>Desulfurococcales</taxon>
        <taxon>Desulfurococcaceae</taxon>
        <taxon>Ignisphaera</taxon>
    </lineage>
</organism>